<evidence type="ECO:0000256" key="3">
    <source>
        <dbReference type="ARBA" id="ARBA00022630"/>
    </source>
</evidence>
<dbReference type="GO" id="GO:0016491">
    <property type="term" value="F:oxidoreductase activity"/>
    <property type="evidence" value="ECO:0007669"/>
    <property type="project" value="UniProtKB-KW"/>
</dbReference>
<feature type="compositionally biased region" description="Low complexity" evidence="6">
    <location>
        <begin position="475"/>
        <end position="484"/>
    </location>
</feature>
<keyword evidence="9" id="KW-1185">Reference proteome</keyword>
<evidence type="ECO:0000256" key="4">
    <source>
        <dbReference type="ARBA" id="ARBA00022827"/>
    </source>
</evidence>
<name>A0A7K3VUE4_9ACTN</name>
<organism evidence="8 9">
    <name type="scientific">Geodermatophilus sabuli</name>
    <dbReference type="NCBI Taxonomy" id="1564158"/>
    <lineage>
        <taxon>Bacteria</taxon>
        <taxon>Bacillati</taxon>
        <taxon>Actinomycetota</taxon>
        <taxon>Actinomycetes</taxon>
        <taxon>Geodermatophilales</taxon>
        <taxon>Geodermatophilaceae</taxon>
        <taxon>Geodermatophilus</taxon>
    </lineage>
</organism>
<evidence type="ECO:0000256" key="5">
    <source>
        <dbReference type="ARBA" id="ARBA00023002"/>
    </source>
</evidence>
<dbReference type="Gene3D" id="3.40.462.20">
    <property type="match status" value="1"/>
</dbReference>
<proteinExistence type="inferred from homology"/>
<feature type="domain" description="FAD-binding PCMH-type" evidence="7">
    <location>
        <begin position="40"/>
        <end position="210"/>
    </location>
</feature>
<evidence type="ECO:0000256" key="2">
    <source>
        <dbReference type="ARBA" id="ARBA00005466"/>
    </source>
</evidence>
<dbReference type="Pfam" id="PF08031">
    <property type="entry name" value="BBE"/>
    <property type="match status" value="1"/>
</dbReference>
<evidence type="ECO:0000256" key="1">
    <source>
        <dbReference type="ARBA" id="ARBA00001974"/>
    </source>
</evidence>
<dbReference type="PROSITE" id="PS00862">
    <property type="entry name" value="OX2_COVAL_FAD"/>
    <property type="match status" value="1"/>
</dbReference>
<keyword evidence="5" id="KW-0560">Oxidoreductase</keyword>
<dbReference type="GO" id="GO:0071949">
    <property type="term" value="F:FAD binding"/>
    <property type="evidence" value="ECO:0007669"/>
    <property type="project" value="InterPro"/>
</dbReference>
<dbReference type="SUPFAM" id="SSF56176">
    <property type="entry name" value="FAD-binding/transporter-associated domain-like"/>
    <property type="match status" value="1"/>
</dbReference>
<evidence type="ECO:0000256" key="6">
    <source>
        <dbReference type="SAM" id="MobiDB-lite"/>
    </source>
</evidence>
<dbReference type="InterPro" id="IPR006093">
    <property type="entry name" value="Oxy_OxRdtase_FAD_BS"/>
</dbReference>
<dbReference type="Gene3D" id="3.30.465.10">
    <property type="match status" value="1"/>
</dbReference>
<dbReference type="InterPro" id="IPR006094">
    <property type="entry name" value="Oxid_FAD_bind_N"/>
</dbReference>
<evidence type="ECO:0000313" key="9">
    <source>
        <dbReference type="Proteomes" id="UP000470246"/>
    </source>
</evidence>
<dbReference type="InterPro" id="IPR016167">
    <property type="entry name" value="FAD-bd_PCMH_sub1"/>
</dbReference>
<keyword evidence="4" id="KW-0274">FAD</keyword>
<comment type="similarity">
    <text evidence="2">Belongs to the oxygen-dependent FAD-linked oxidoreductase family.</text>
</comment>
<keyword evidence="3" id="KW-0285">Flavoprotein</keyword>
<feature type="region of interest" description="Disordered" evidence="6">
    <location>
        <begin position="460"/>
        <end position="484"/>
    </location>
</feature>
<sequence>MPLDSTVLARFLDDYRGELVRPGDEGFARARQEAVWNADVTRQPALIARPASAAEVAAALVGARSAGLDLTVRGGGHSIPGSSVAEDAVMIDLSRLAGVHVDPATRRATVGGGAAWAAVDAATAAHGLAVVGGTVSHTGVAGLTLGGGMGWLTHRQGLTCDNLVQATVVTAEGRVVRASEEEHPDLFWGLRGAGANFGVVTEFVFALHETDPMATLGMFFWAAEDAREPLRAVREYLGGLPTHLGALVAGMSIPAAPFLPAEHHGRPAFGAMVAGWDGPAGHAAAIAPLRDLHPTVEFVTPIPYTALQQMLDASSPWGVHAYEKGLDLEDLPDGAIDVLIDWLPRKTAPDSFIPVLPLGGRFAEVPDDATAFGGSRSCRWSMSFVAQAADAGTLAADREWVRGAWQALRPFTGSDRAYVNFLGEPDDARVRATYGEEKYRRLAALKAEWDPENVFRHNANIPPAPRDLPTPRTSAAAAVAEPAP</sequence>
<evidence type="ECO:0000259" key="7">
    <source>
        <dbReference type="PROSITE" id="PS51387"/>
    </source>
</evidence>
<comment type="cofactor">
    <cofactor evidence="1">
        <name>FAD</name>
        <dbReference type="ChEBI" id="CHEBI:57692"/>
    </cofactor>
</comment>
<dbReference type="InterPro" id="IPR036318">
    <property type="entry name" value="FAD-bd_PCMH-like_sf"/>
</dbReference>
<comment type="caution">
    <text evidence="8">The sequence shown here is derived from an EMBL/GenBank/DDBJ whole genome shotgun (WGS) entry which is preliminary data.</text>
</comment>
<gene>
    <name evidence="8" type="ORF">GCU56_00055</name>
</gene>
<dbReference type="PROSITE" id="PS51387">
    <property type="entry name" value="FAD_PCMH"/>
    <property type="match status" value="1"/>
</dbReference>
<dbReference type="Proteomes" id="UP000470246">
    <property type="component" value="Unassembled WGS sequence"/>
</dbReference>
<dbReference type="Gene3D" id="3.30.43.10">
    <property type="entry name" value="Uridine Diphospho-n-acetylenolpyruvylglucosamine Reductase, domain 2"/>
    <property type="match status" value="1"/>
</dbReference>
<dbReference type="InterPro" id="IPR016169">
    <property type="entry name" value="FAD-bd_PCMH_sub2"/>
</dbReference>
<evidence type="ECO:0000313" key="8">
    <source>
        <dbReference type="EMBL" id="NEK56266.1"/>
    </source>
</evidence>
<dbReference type="InterPro" id="IPR016166">
    <property type="entry name" value="FAD-bd_PCMH"/>
</dbReference>
<reference evidence="8 9" key="1">
    <citation type="submission" date="2020-02" db="EMBL/GenBank/DDBJ databases">
        <title>Geodermatophilus sabuli CPCC 205279 I12A-02694.</title>
        <authorList>
            <person name="Jiang Z."/>
        </authorList>
    </citation>
    <scope>NUCLEOTIDE SEQUENCE [LARGE SCALE GENOMIC DNA]</scope>
    <source>
        <strain evidence="8 9">I12A-02694</strain>
    </source>
</reference>
<dbReference type="RefSeq" id="WP_163479469.1">
    <property type="nucleotide sequence ID" value="NZ_JAAGWF010000001.1"/>
</dbReference>
<protein>
    <submittedName>
        <fullName evidence="8">FAD-binding oxidoreductase</fullName>
    </submittedName>
</protein>
<dbReference type="AlphaFoldDB" id="A0A7K3VUE4"/>
<dbReference type="PANTHER" id="PTHR42973:SF39">
    <property type="entry name" value="FAD-BINDING PCMH-TYPE DOMAIN-CONTAINING PROTEIN"/>
    <property type="match status" value="1"/>
</dbReference>
<dbReference type="InterPro" id="IPR050416">
    <property type="entry name" value="FAD-linked_Oxidoreductase"/>
</dbReference>
<accession>A0A7K3VUE4</accession>
<dbReference type="EMBL" id="JAAGWF010000001">
    <property type="protein sequence ID" value="NEK56266.1"/>
    <property type="molecule type" value="Genomic_DNA"/>
</dbReference>
<dbReference type="PANTHER" id="PTHR42973">
    <property type="entry name" value="BINDING OXIDOREDUCTASE, PUTATIVE (AFU_ORTHOLOGUE AFUA_1G17690)-RELATED"/>
    <property type="match status" value="1"/>
</dbReference>
<dbReference type="Pfam" id="PF01565">
    <property type="entry name" value="FAD_binding_4"/>
    <property type="match status" value="1"/>
</dbReference>
<dbReference type="InterPro" id="IPR012951">
    <property type="entry name" value="BBE"/>
</dbReference>